<organism evidence="2 3">
    <name type="scientific">Pyxidicoccus parkwayensis</name>
    <dbReference type="NCBI Taxonomy" id="2813578"/>
    <lineage>
        <taxon>Bacteria</taxon>
        <taxon>Pseudomonadati</taxon>
        <taxon>Myxococcota</taxon>
        <taxon>Myxococcia</taxon>
        <taxon>Myxococcales</taxon>
        <taxon>Cystobacterineae</taxon>
        <taxon>Myxococcaceae</taxon>
        <taxon>Pyxidicoccus</taxon>
    </lineage>
</organism>
<proteinExistence type="predicted"/>
<reference evidence="2 3" key="1">
    <citation type="submission" date="2021-02" db="EMBL/GenBank/DDBJ databases">
        <title>De Novo genome assembly of isolated myxobacteria.</title>
        <authorList>
            <person name="Stevens D.C."/>
        </authorList>
    </citation>
    <scope>NUCLEOTIDE SEQUENCE [LARGE SCALE GENOMIC DNA]</scope>
    <source>
        <strain evidence="3">SCPEA02</strain>
    </source>
</reference>
<dbReference type="InterPro" id="IPR025161">
    <property type="entry name" value="IS402-like_dom"/>
</dbReference>
<evidence type="ECO:0000313" key="3">
    <source>
        <dbReference type="Proteomes" id="UP000662747"/>
    </source>
</evidence>
<evidence type="ECO:0000259" key="1">
    <source>
        <dbReference type="Pfam" id="PF13340"/>
    </source>
</evidence>
<protein>
    <submittedName>
        <fullName evidence="2">Transposase</fullName>
    </submittedName>
</protein>
<dbReference type="PANTHER" id="PTHR46637:SF1">
    <property type="entry name" value="BLL5188 PROTEIN"/>
    <property type="match status" value="1"/>
</dbReference>
<sequence length="94" mass="11115">MRDASGCSLAGKRKSRALVRQRPLETLWEVPDELWARIEPILLESFPPSWTGRSRADWRQCFNGIIYQLRTGCQRNQLPRRFGSDRTVHRWFAK</sequence>
<gene>
    <name evidence="2" type="ORF">JY651_13650</name>
</gene>
<name>A0ABX7P613_9BACT</name>
<dbReference type="Proteomes" id="UP000662747">
    <property type="component" value="Chromosome"/>
</dbReference>
<dbReference type="RefSeq" id="WP_206727455.1">
    <property type="nucleotide sequence ID" value="NZ_CP071090.1"/>
</dbReference>
<accession>A0ABX7P613</accession>
<dbReference type="PANTHER" id="PTHR46637">
    <property type="entry name" value="TIS1421-TRANSPOSASE PROTEIN A"/>
    <property type="match status" value="1"/>
</dbReference>
<keyword evidence="3" id="KW-1185">Reference proteome</keyword>
<evidence type="ECO:0000313" key="2">
    <source>
        <dbReference type="EMBL" id="QSQ25904.1"/>
    </source>
</evidence>
<dbReference type="EMBL" id="CP071090">
    <property type="protein sequence ID" value="QSQ25904.1"/>
    <property type="molecule type" value="Genomic_DNA"/>
</dbReference>
<feature type="domain" description="Insertion element IS402-like" evidence="1">
    <location>
        <begin position="31"/>
        <end position="93"/>
    </location>
</feature>
<dbReference type="Pfam" id="PF13340">
    <property type="entry name" value="DUF4096"/>
    <property type="match status" value="1"/>
</dbReference>
<dbReference type="InterPro" id="IPR052909">
    <property type="entry name" value="Transposase_6_like"/>
</dbReference>